<organism evidence="5 6">
    <name type="scientific">Candidatus Limousia pullorum</name>
    <dbReference type="NCBI Taxonomy" id="2840860"/>
    <lineage>
        <taxon>Bacteria</taxon>
        <taxon>Bacillati</taxon>
        <taxon>Bacillota</taxon>
        <taxon>Clostridia</taxon>
        <taxon>Eubacteriales</taxon>
        <taxon>Oscillospiraceae</taxon>
        <taxon>Oscillospiraceae incertae sedis</taxon>
        <taxon>Candidatus Limousia</taxon>
    </lineage>
</organism>
<dbReference type="InterPro" id="IPR023509">
    <property type="entry name" value="DTD-like_sf"/>
</dbReference>
<dbReference type="Pfam" id="PF02580">
    <property type="entry name" value="Tyr_Deacylase"/>
    <property type="match status" value="1"/>
</dbReference>
<dbReference type="GO" id="GO:0051500">
    <property type="term" value="F:D-tyrosyl-tRNA(Tyr) deacylase activity"/>
    <property type="evidence" value="ECO:0007669"/>
    <property type="project" value="TreeGrafter"/>
</dbReference>
<dbReference type="HAMAP" id="MF_00518">
    <property type="entry name" value="Deacylase_Dtd"/>
    <property type="match status" value="1"/>
</dbReference>
<dbReference type="GO" id="GO:0005737">
    <property type="term" value="C:cytoplasm"/>
    <property type="evidence" value="ECO:0007669"/>
    <property type="project" value="UniProtKB-SubCell"/>
</dbReference>
<dbReference type="GO" id="GO:0019478">
    <property type="term" value="P:D-amino acid catabolic process"/>
    <property type="evidence" value="ECO:0007669"/>
    <property type="project" value="UniProtKB-UniRule"/>
</dbReference>
<protein>
    <recommendedName>
        <fullName evidence="4">D-aminoacyl-tRNA deacylase</fullName>
        <shortName evidence="4">DTD</shortName>
        <ecNumber evidence="4">3.1.1.96</ecNumber>
    </recommendedName>
    <alternativeName>
        <fullName evidence="4">Gly-tRNA(Ala) deacylase</fullName>
        <ecNumber evidence="4">3.1.1.-</ecNumber>
    </alternativeName>
</protein>
<dbReference type="FunFam" id="3.50.80.10:FF:000001">
    <property type="entry name" value="D-aminoacyl-tRNA deacylase"/>
    <property type="match status" value="1"/>
</dbReference>
<evidence type="ECO:0000256" key="1">
    <source>
        <dbReference type="ARBA" id="ARBA00009673"/>
    </source>
</evidence>
<dbReference type="NCBIfam" id="TIGR00256">
    <property type="entry name" value="D-aminoacyl-tRNA deacylase"/>
    <property type="match status" value="1"/>
</dbReference>
<dbReference type="Proteomes" id="UP000824118">
    <property type="component" value="Unassembled WGS sequence"/>
</dbReference>
<comment type="caution">
    <text evidence="5">The sequence shown here is derived from an EMBL/GenBank/DDBJ whole genome shotgun (WGS) entry which is preliminary data.</text>
</comment>
<keyword evidence="2 4" id="KW-0820">tRNA-binding</keyword>
<dbReference type="Gene3D" id="3.50.80.10">
    <property type="entry name" value="D-tyrosyl-tRNA(Tyr) deacylase"/>
    <property type="match status" value="1"/>
</dbReference>
<feature type="short sequence motif" description="Gly-cisPro motif, important for rejection of L-amino acids" evidence="4">
    <location>
        <begin position="138"/>
        <end position="139"/>
    </location>
</feature>
<reference evidence="5" key="2">
    <citation type="journal article" date="2021" name="PeerJ">
        <title>Extensive microbial diversity within the chicken gut microbiome revealed by metagenomics and culture.</title>
        <authorList>
            <person name="Gilroy R."/>
            <person name="Ravi A."/>
            <person name="Getino M."/>
            <person name="Pursley I."/>
            <person name="Horton D.L."/>
            <person name="Alikhan N.F."/>
            <person name="Baker D."/>
            <person name="Gharbi K."/>
            <person name="Hall N."/>
            <person name="Watson M."/>
            <person name="Adriaenssens E.M."/>
            <person name="Foster-Nyarko E."/>
            <person name="Jarju S."/>
            <person name="Secka A."/>
            <person name="Antonio M."/>
            <person name="Oren A."/>
            <person name="Chaudhuri R.R."/>
            <person name="La Ragione R."/>
            <person name="Hildebrand F."/>
            <person name="Pallen M.J."/>
        </authorList>
    </citation>
    <scope>NUCLEOTIDE SEQUENCE</scope>
    <source>
        <strain evidence="5">ChiGjej1B1-1684</strain>
    </source>
</reference>
<dbReference type="EC" id="3.1.1.96" evidence="4"/>
<dbReference type="PANTHER" id="PTHR10472:SF5">
    <property type="entry name" value="D-AMINOACYL-TRNA DEACYLASE 1"/>
    <property type="match status" value="1"/>
</dbReference>
<accession>A0A9D1S8S6</accession>
<dbReference type="AlphaFoldDB" id="A0A9D1S8S6"/>
<evidence type="ECO:0000256" key="4">
    <source>
        <dbReference type="HAMAP-Rule" id="MF_00518"/>
    </source>
</evidence>
<dbReference type="PANTHER" id="PTHR10472">
    <property type="entry name" value="D-TYROSYL-TRNA TYR DEACYLASE"/>
    <property type="match status" value="1"/>
</dbReference>
<evidence type="ECO:0000313" key="6">
    <source>
        <dbReference type="Proteomes" id="UP000824118"/>
    </source>
</evidence>
<dbReference type="EC" id="3.1.1.-" evidence="4"/>
<comment type="catalytic activity">
    <reaction evidence="4">
        <text>glycyl-tRNA(Ala) + H2O = tRNA(Ala) + glycine + H(+)</text>
        <dbReference type="Rhea" id="RHEA:53744"/>
        <dbReference type="Rhea" id="RHEA-COMP:9657"/>
        <dbReference type="Rhea" id="RHEA-COMP:13640"/>
        <dbReference type="ChEBI" id="CHEBI:15377"/>
        <dbReference type="ChEBI" id="CHEBI:15378"/>
        <dbReference type="ChEBI" id="CHEBI:57305"/>
        <dbReference type="ChEBI" id="CHEBI:78442"/>
        <dbReference type="ChEBI" id="CHEBI:78522"/>
    </reaction>
</comment>
<dbReference type="GO" id="GO:0000049">
    <property type="term" value="F:tRNA binding"/>
    <property type="evidence" value="ECO:0007669"/>
    <property type="project" value="UniProtKB-UniRule"/>
</dbReference>
<sequence length="151" mass="16430">MLAVLQRVSNASVTVDGEIKGQINKGFLILLGVNSQDTDKDAAVLAAKISGLRIFTDENDKMNLSLEDVEGETLVISNFTLCADCRKGRRPNFINAARPETAEPLYELFCSELKANGVKKVEKGVFGADMKVELLNDGPVTITIDSKELIK</sequence>
<comment type="function">
    <text evidence="4">An aminoacyl-tRNA editing enzyme that deacylates mischarged D-aminoacyl-tRNAs. Also deacylates mischarged glycyl-tRNA(Ala), protecting cells against glycine mischarging by AlaRS. Acts via tRNA-based rather than protein-based catalysis; rejects L-amino acids rather than detecting D-amino acids in the active site. By recycling D-aminoacyl-tRNA to D-amino acids and free tRNA molecules, this enzyme counteracts the toxicity associated with the formation of D-aminoacyl-tRNA entities in vivo and helps enforce protein L-homochirality.</text>
</comment>
<dbReference type="GO" id="GO:0106026">
    <property type="term" value="F:Gly-tRNA(Ala) deacylase activity"/>
    <property type="evidence" value="ECO:0007669"/>
    <property type="project" value="UniProtKB-UniRule"/>
</dbReference>
<evidence type="ECO:0000256" key="2">
    <source>
        <dbReference type="ARBA" id="ARBA00022555"/>
    </source>
</evidence>
<dbReference type="InterPro" id="IPR003732">
    <property type="entry name" value="Daa-tRNA_deacyls_DTD"/>
</dbReference>
<comment type="catalytic activity">
    <reaction evidence="4">
        <text>a D-aminoacyl-tRNA + H2O = a tRNA + a D-alpha-amino acid + H(+)</text>
        <dbReference type="Rhea" id="RHEA:13953"/>
        <dbReference type="Rhea" id="RHEA-COMP:10123"/>
        <dbReference type="Rhea" id="RHEA-COMP:10124"/>
        <dbReference type="ChEBI" id="CHEBI:15377"/>
        <dbReference type="ChEBI" id="CHEBI:15378"/>
        <dbReference type="ChEBI" id="CHEBI:59871"/>
        <dbReference type="ChEBI" id="CHEBI:78442"/>
        <dbReference type="ChEBI" id="CHEBI:79333"/>
        <dbReference type="EC" id="3.1.1.96"/>
    </reaction>
</comment>
<keyword evidence="4" id="KW-0694">RNA-binding</keyword>
<dbReference type="SUPFAM" id="SSF69500">
    <property type="entry name" value="DTD-like"/>
    <property type="match status" value="1"/>
</dbReference>
<evidence type="ECO:0000313" key="5">
    <source>
        <dbReference type="EMBL" id="HIU50737.1"/>
    </source>
</evidence>
<evidence type="ECO:0000256" key="3">
    <source>
        <dbReference type="ARBA" id="ARBA00022801"/>
    </source>
</evidence>
<keyword evidence="4" id="KW-0963">Cytoplasm</keyword>
<dbReference type="EMBL" id="DVNG01000104">
    <property type="protein sequence ID" value="HIU50737.1"/>
    <property type="molecule type" value="Genomic_DNA"/>
</dbReference>
<proteinExistence type="inferred from homology"/>
<dbReference type="GO" id="GO:0043908">
    <property type="term" value="F:Ser(Gly)-tRNA(Ala) hydrolase activity"/>
    <property type="evidence" value="ECO:0007669"/>
    <property type="project" value="UniProtKB-UniRule"/>
</dbReference>
<gene>
    <name evidence="4" type="primary">dtd</name>
    <name evidence="5" type="ORF">IAD22_06970</name>
</gene>
<comment type="similarity">
    <text evidence="1 4">Belongs to the DTD family.</text>
</comment>
<comment type="subcellular location">
    <subcellularLocation>
        <location evidence="4">Cytoplasm</location>
    </subcellularLocation>
</comment>
<comment type="domain">
    <text evidence="4">A Gly-cisPro motif from one monomer fits into the active site of the other monomer to allow specific chiral rejection of L-amino acids.</text>
</comment>
<comment type="subunit">
    <text evidence="4">Homodimer.</text>
</comment>
<name>A0A9D1S8S6_9FIRM</name>
<keyword evidence="3 4" id="KW-0378">Hydrolase</keyword>
<reference evidence="5" key="1">
    <citation type="submission" date="2020-10" db="EMBL/GenBank/DDBJ databases">
        <authorList>
            <person name="Gilroy R."/>
        </authorList>
    </citation>
    <scope>NUCLEOTIDE SEQUENCE</scope>
    <source>
        <strain evidence="5">ChiGjej1B1-1684</strain>
    </source>
</reference>